<evidence type="ECO:0000256" key="4">
    <source>
        <dbReference type="ARBA" id="ARBA00023288"/>
    </source>
</evidence>
<dbReference type="InterPro" id="IPR029071">
    <property type="entry name" value="Ubiquitin-like_domsf"/>
</dbReference>
<dbReference type="AlphaFoldDB" id="A0A0K3ARZ4"/>
<dbReference type="OrthoDB" id="6738456at2759"/>
<dbReference type="Gene3D" id="3.10.20.90">
    <property type="entry name" value="Phosphatidylinositol 3-kinase Catalytic Subunit, Chain A, domain 1"/>
    <property type="match status" value="1"/>
</dbReference>
<keyword evidence="3" id="KW-0472">Membrane</keyword>
<evidence type="ECO:0000256" key="6">
    <source>
        <dbReference type="RuleBase" id="RU004384"/>
    </source>
</evidence>
<reference evidence="7 8" key="2">
    <citation type="journal article" date="2013" name="PLoS ONE">
        <title>Whole genome mapping and re-organization of the nuclear and mitochondrial genomes of Babesia microti isolates.</title>
        <authorList>
            <person name="Cornillot E."/>
            <person name="Dassouli A."/>
            <person name="Garg A."/>
            <person name="Pachikara N."/>
            <person name="Randazzo S."/>
            <person name="Depoix D."/>
            <person name="Carcy B."/>
            <person name="Delbecq S."/>
            <person name="Frutos R."/>
            <person name="Silva J.C."/>
            <person name="Sutton R."/>
            <person name="Krause P.J."/>
            <person name="Mamoun C.B."/>
        </authorList>
    </citation>
    <scope>NUCLEOTIDE SEQUENCE [LARGE SCALE GENOMIC DNA]</scope>
    <source>
        <strain evidence="7 8">RI</strain>
    </source>
</reference>
<dbReference type="GO" id="GO:0016020">
    <property type="term" value="C:membrane"/>
    <property type="evidence" value="ECO:0007669"/>
    <property type="project" value="UniProtKB-SubCell"/>
</dbReference>
<dbReference type="EMBL" id="LN871598">
    <property type="protein sequence ID" value="CTQ41230.1"/>
    <property type="molecule type" value="Genomic_DNA"/>
</dbReference>
<comment type="subcellular location">
    <subcellularLocation>
        <location evidence="1">Membrane</location>
    </subcellularLocation>
</comment>
<dbReference type="OMA" id="AVYQEHK"/>
<accession>A0A0K3ARZ4</accession>
<feature type="lipid moiety-binding region" description="Phosphatidylserine amidated glycine; alternate" evidence="5">
    <location>
        <position position="127"/>
    </location>
</feature>
<keyword evidence="8" id="KW-1185">Reference proteome</keyword>
<dbReference type="RefSeq" id="XP_012649241.1">
    <property type="nucleotide sequence ID" value="XM_012793787.1"/>
</dbReference>
<protein>
    <recommendedName>
        <fullName evidence="6">Autophagy-related protein</fullName>
    </recommendedName>
</protein>
<dbReference type="VEuPathDB" id="PiroplasmaDB:BMR1_03g03150"/>
<evidence type="ECO:0000256" key="2">
    <source>
        <dbReference type="ARBA" id="ARBA00007293"/>
    </source>
</evidence>
<evidence type="ECO:0000256" key="1">
    <source>
        <dbReference type="ARBA" id="ARBA00004370"/>
    </source>
</evidence>
<gene>
    <name evidence="7" type="ORF">BMR1_03g03150</name>
</gene>
<reference evidence="7 8" key="1">
    <citation type="journal article" date="2012" name="Nucleic Acids Res.">
        <title>Sequencing of the smallest Apicomplexan genome from the human pathogen Babesia microti.</title>
        <authorList>
            <person name="Cornillot E."/>
            <person name="Hadj-Kaddour K."/>
            <person name="Dassouli A."/>
            <person name="Noel B."/>
            <person name="Ranwez V."/>
            <person name="Vacherie B."/>
            <person name="Augagneur Y."/>
            <person name="Bres V."/>
            <person name="Duclos A."/>
            <person name="Randazzo S."/>
            <person name="Carcy B."/>
            <person name="Debierre-Grockiego F."/>
            <person name="Delbecq S."/>
            <person name="Moubri-Menage K."/>
            <person name="Shams-Eldin H."/>
            <person name="Usmani-Brown S."/>
            <person name="Bringaud F."/>
            <person name="Wincker P."/>
            <person name="Vivares C.P."/>
            <person name="Schwarz R.T."/>
            <person name="Schetters T.P."/>
            <person name="Krause P.J."/>
            <person name="Gorenflot A."/>
            <person name="Berry V."/>
            <person name="Barbe V."/>
            <person name="Ben Mamoun C."/>
        </authorList>
    </citation>
    <scope>NUCLEOTIDE SEQUENCE [LARGE SCALE GENOMIC DNA]</scope>
    <source>
        <strain evidence="7 8">RI</strain>
    </source>
</reference>
<keyword evidence="4 5" id="KW-0449">Lipoprotein</keyword>
<evidence type="ECO:0000256" key="3">
    <source>
        <dbReference type="ARBA" id="ARBA00023136"/>
    </source>
</evidence>
<name>A0A0K3ARZ4_BABMR</name>
<dbReference type="Proteomes" id="UP000002899">
    <property type="component" value="Chromosome III"/>
</dbReference>
<evidence type="ECO:0000313" key="7">
    <source>
        <dbReference type="EMBL" id="CTQ41230.1"/>
    </source>
</evidence>
<dbReference type="SUPFAM" id="SSF54236">
    <property type="entry name" value="Ubiquitin-like"/>
    <property type="match status" value="1"/>
</dbReference>
<dbReference type="GeneID" id="24425273"/>
<dbReference type="CDD" id="cd16108">
    <property type="entry name" value="Ubl_ATG8_like"/>
    <property type="match status" value="1"/>
</dbReference>
<dbReference type="Pfam" id="PF02991">
    <property type="entry name" value="ATG8"/>
    <property type="match status" value="1"/>
</dbReference>
<sequence>MPSCHRDLPFGMLDIRQSEATNIKKRYPNRIPVICERYPRTNLPILDKKKYLVPCNMMVGEFKYIIHKHLCMASAMHGSKTSFDKTVYLFAGGQVPKAGAIMQDVYEELKDPDGFLYMQYSAENILGGRGSNTTHTIAIQTIL</sequence>
<evidence type="ECO:0000313" key="8">
    <source>
        <dbReference type="Proteomes" id="UP000002899"/>
    </source>
</evidence>
<evidence type="ECO:0000256" key="5">
    <source>
        <dbReference type="PIRSR" id="PIRSR604241-50"/>
    </source>
</evidence>
<dbReference type="PANTHER" id="PTHR10969">
    <property type="entry name" value="MICROTUBULE-ASSOCIATED PROTEINS 1A/1B LIGHT CHAIN 3-RELATED"/>
    <property type="match status" value="1"/>
</dbReference>
<keyword evidence="7" id="KW-0675">Receptor</keyword>
<organism evidence="7 8">
    <name type="scientific">Babesia microti (strain RI)</name>
    <dbReference type="NCBI Taxonomy" id="1133968"/>
    <lineage>
        <taxon>Eukaryota</taxon>
        <taxon>Sar</taxon>
        <taxon>Alveolata</taxon>
        <taxon>Apicomplexa</taxon>
        <taxon>Aconoidasida</taxon>
        <taxon>Piroplasmida</taxon>
        <taxon>Babesiidae</taxon>
        <taxon>Babesia</taxon>
    </lineage>
</organism>
<keyword evidence="6" id="KW-0072">Autophagy</keyword>
<proteinExistence type="inferred from homology"/>
<dbReference type="KEGG" id="bmic:BMR1_03g03150"/>
<dbReference type="GO" id="GO:0006914">
    <property type="term" value="P:autophagy"/>
    <property type="evidence" value="ECO:0007669"/>
    <property type="project" value="UniProtKB-KW"/>
</dbReference>
<reference evidence="7 8" key="3">
    <citation type="journal article" date="2016" name="Sci. Rep.">
        <title>Genome-wide diversity and gene expression profiling of Babesia microti isolates identify polymorphic genes that mediate host-pathogen interactions.</title>
        <authorList>
            <person name="Silva J.C."/>
            <person name="Cornillot E."/>
            <person name="McCracken C."/>
            <person name="Usmani-Brown S."/>
            <person name="Dwivedi A."/>
            <person name="Ifeonu O.O."/>
            <person name="Crabtree J."/>
            <person name="Gotia H.T."/>
            <person name="Virji A.Z."/>
            <person name="Reynes C."/>
            <person name="Colinge J."/>
            <person name="Kumar V."/>
            <person name="Lawres L."/>
            <person name="Pazzi J.E."/>
            <person name="Pablo J.V."/>
            <person name="Hung C."/>
            <person name="Brancato J."/>
            <person name="Kumari P."/>
            <person name="Orvis J."/>
            <person name="Tretina K."/>
            <person name="Chibucos M."/>
            <person name="Ott S."/>
            <person name="Sadzewicz L."/>
            <person name="Sengamalay N."/>
            <person name="Shetty A.C."/>
            <person name="Su Q."/>
            <person name="Tallon L."/>
            <person name="Fraser C.M."/>
            <person name="Frutos R."/>
            <person name="Molina D.M."/>
            <person name="Krause P.J."/>
            <person name="Ben Mamoun C."/>
        </authorList>
    </citation>
    <scope>NUCLEOTIDE SEQUENCE [LARGE SCALE GENOMIC DNA]</scope>
    <source>
        <strain evidence="7 8">RI</strain>
    </source>
</reference>
<comment type="similarity">
    <text evidence="2 6">Belongs to the ATG8 family.</text>
</comment>
<dbReference type="InterPro" id="IPR004241">
    <property type="entry name" value="Atg8-like"/>
</dbReference>